<evidence type="ECO:0000256" key="6">
    <source>
        <dbReference type="HAMAP-Rule" id="MF_01858"/>
    </source>
</evidence>
<sequence>MSATDPQPDTVAMLDFMATCPWGVESLLVEELTALGASVTQTSSARVMGRADLATLYRLCLWSRLANRIIRLLGRVEGVADGVAITRASAGFDWPEEMDETVTLRVDFHGTSERIRHTRFGAQCVKDGVVEAMRAAGRGRPLVEPKTADVSIHAHFHRDTLTLGIDLSGDSLHLRGYRREGGQAPLKENLAAALLMRADWPERAARGEALLDPMCGSGTLVIEAAMMACDIAPNLNRRRFGFHGWAQHDEALWQEIHRQAEARAEQGRQDCQSVLQGRDRDKRTIRSARSNAERAGLADQVSFIVAEAETLTQPHGMRDLPGGLIMTNPPYGERLGELPALVVLYQKLGSALRHHFPGWSVALFTGNPELGHRLGLKAHRQYALKNGQLDCKLLLIDIHARSDEPENSEEERGAQKQESASPPVVEAPARHSAGAQMFANRLRKNRKRLAKWLRRSGEQCYRLYDADMPEYALAIDCYADRVHVQEYVPPRSIDPQQAEKRLMEALGVLPEVLEVDPEAIHLKRRQRQSGRSQYGRQAESGQRLEVVESPIRALVNLRDYLDTGLFLDHRPVRRWLGTHAKGQRFLNLFCYTATATVHAALGGARSSVSVDLSNTYLDWARENFRLNHLDERRHQLVRADCLQWLAQARDSFDLIFLDPPTFSNSKKMEEVLDVQRDHVRLIELSMALLAPEGTLLFSNNQRRFRLDGALRERFHVEERSKAMLDPDFERRPDIHHVFLIRHRKES</sequence>
<evidence type="ECO:0000256" key="7">
    <source>
        <dbReference type="SAM" id="MobiDB-lite"/>
    </source>
</evidence>
<dbReference type="Gene3D" id="3.30.2130.30">
    <property type="match status" value="1"/>
</dbReference>
<dbReference type="KEGG" id="kuy:FY550_10915"/>
<gene>
    <name evidence="8" type="primary">rlmKL</name>
    <name evidence="6" type="synonym">rlmL</name>
    <name evidence="8" type="ORF">FY550_10915</name>
</gene>
<dbReference type="NCBIfam" id="NF008748">
    <property type="entry name" value="PRK11783.1"/>
    <property type="match status" value="1"/>
</dbReference>
<keyword evidence="4 6" id="KW-0808">Transferase</keyword>
<dbReference type="Pfam" id="PF10672">
    <property type="entry name" value="Methyltrans_SAM"/>
    <property type="match status" value="1"/>
</dbReference>
<comment type="similarity">
    <text evidence="6">Belongs to the methyltransferase superfamily. RlmKL family.</text>
</comment>
<evidence type="ECO:0000313" key="9">
    <source>
        <dbReference type="Proteomes" id="UP000322553"/>
    </source>
</evidence>
<dbReference type="STRING" id="657387.BH688_09845"/>
<dbReference type="GO" id="GO:0052915">
    <property type="term" value="F:23S rRNA (guanine(2445)-N(2))-methyltransferase activity"/>
    <property type="evidence" value="ECO:0007669"/>
    <property type="project" value="UniProtKB-UniRule"/>
</dbReference>
<dbReference type="PIRSF" id="PIRSF037618">
    <property type="entry name" value="RNA_Mtase_bacteria_prd"/>
    <property type="match status" value="1"/>
</dbReference>
<comment type="catalytic activity">
    <reaction evidence="6">
        <text>guanosine(2445) in 23S rRNA + S-adenosyl-L-methionine = N(2)-methylguanosine(2445) in 23S rRNA + S-adenosyl-L-homocysteine + H(+)</text>
        <dbReference type="Rhea" id="RHEA:42740"/>
        <dbReference type="Rhea" id="RHEA-COMP:10215"/>
        <dbReference type="Rhea" id="RHEA-COMP:10216"/>
        <dbReference type="ChEBI" id="CHEBI:15378"/>
        <dbReference type="ChEBI" id="CHEBI:57856"/>
        <dbReference type="ChEBI" id="CHEBI:59789"/>
        <dbReference type="ChEBI" id="CHEBI:74269"/>
        <dbReference type="ChEBI" id="CHEBI:74481"/>
        <dbReference type="EC" id="2.1.1.173"/>
    </reaction>
</comment>
<dbReference type="RefSeq" id="WP_070978976.1">
    <property type="nucleotide sequence ID" value="NZ_CP043420.1"/>
</dbReference>
<evidence type="ECO:0000256" key="5">
    <source>
        <dbReference type="ARBA" id="ARBA00022691"/>
    </source>
</evidence>
<dbReference type="InterPro" id="IPR004114">
    <property type="entry name" value="THUMP_dom"/>
</dbReference>
<dbReference type="Gene3D" id="3.40.50.150">
    <property type="entry name" value="Vaccinia Virus protein VP39"/>
    <property type="match status" value="2"/>
</dbReference>
<dbReference type="PANTHER" id="PTHR47313">
    <property type="entry name" value="RIBOSOMAL RNA LARGE SUBUNIT METHYLTRANSFERASE K/L"/>
    <property type="match status" value="1"/>
</dbReference>
<dbReference type="Proteomes" id="UP000322553">
    <property type="component" value="Chromosome"/>
</dbReference>
<dbReference type="HAMAP" id="MF_01858">
    <property type="entry name" value="23SrRNA_methyltr_KL"/>
    <property type="match status" value="1"/>
</dbReference>
<reference evidence="8 9" key="1">
    <citation type="submission" date="2019-08" db="EMBL/GenBank/DDBJ databases">
        <title>Complete genome sequence of Kushneria sp. YCWA18, a halophilic phosphate-solubilizing bacterium isolated from Daqiao saltern in China.</title>
        <authorList>
            <person name="Du G.-X."/>
            <person name="Qu L.-Y."/>
        </authorList>
    </citation>
    <scope>NUCLEOTIDE SEQUENCE [LARGE SCALE GENOMIC DNA]</scope>
    <source>
        <strain evidence="8 9">YCWA18</strain>
    </source>
</reference>
<proteinExistence type="inferred from homology"/>
<comment type="subcellular location">
    <subcellularLocation>
        <location evidence="6">Cytoplasm</location>
    </subcellularLocation>
</comment>
<dbReference type="PANTHER" id="PTHR47313:SF1">
    <property type="entry name" value="RIBOSOMAL RNA LARGE SUBUNIT METHYLTRANSFERASE K_L"/>
    <property type="match status" value="1"/>
</dbReference>
<dbReference type="EC" id="2.1.1.173" evidence="6"/>
<dbReference type="CDD" id="cd02440">
    <property type="entry name" value="AdoMet_MTases"/>
    <property type="match status" value="1"/>
</dbReference>
<dbReference type="Pfam" id="PF02926">
    <property type="entry name" value="THUMP"/>
    <property type="match status" value="1"/>
</dbReference>
<keyword evidence="2 6" id="KW-0698">rRNA processing</keyword>
<dbReference type="OrthoDB" id="9809404at2"/>
<dbReference type="InterPro" id="IPR017244">
    <property type="entry name" value="23SrRNA_methyltr_KL"/>
</dbReference>
<dbReference type="SUPFAM" id="SSF53335">
    <property type="entry name" value="S-adenosyl-L-methionine-dependent methyltransferases"/>
    <property type="match status" value="2"/>
</dbReference>
<name>A0A1S1NU92_9GAMM</name>
<protein>
    <recommendedName>
        <fullName evidence="6">Ribosomal RNA large subunit methyltransferase K/L</fullName>
    </recommendedName>
    <domain>
        <recommendedName>
            <fullName evidence="6">23S rRNA m2G2445 methyltransferase</fullName>
            <ecNumber evidence="6">2.1.1.173</ecNumber>
        </recommendedName>
        <alternativeName>
            <fullName evidence="6">rRNA (guanine-N(2)-)-methyltransferase RlmL</fullName>
        </alternativeName>
    </domain>
    <domain>
        <recommendedName>
            <fullName evidence="6">23S rRNA m7G2069 methyltransferase</fullName>
            <ecNumber evidence="6">2.1.1.264</ecNumber>
        </recommendedName>
        <alternativeName>
            <fullName evidence="6">rRNA (guanine-N(7)-)-methyltransferase RlmK</fullName>
        </alternativeName>
    </domain>
</protein>
<dbReference type="GO" id="GO:0005737">
    <property type="term" value="C:cytoplasm"/>
    <property type="evidence" value="ECO:0007669"/>
    <property type="project" value="UniProtKB-SubCell"/>
</dbReference>
<evidence type="ECO:0000256" key="1">
    <source>
        <dbReference type="ARBA" id="ARBA00022490"/>
    </source>
</evidence>
<comment type="function">
    <text evidence="6">Specifically methylates the guanine in position 2445 (m2G2445) and the guanine in position 2069 (m7G2069) of 23S rRNA.</text>
</comment>
<dbReference type="Pfam" id="PF01170">
    <property type="entry name" value="UPF0020"/>
    <property type="match status" value="1"/>
</dbReference>
<dbReference type="InterPro" id="IPR019614">
    <property type="entry name" value="SAM-dep_methyl-trfase"/>
</dbReference>
<dbReference type="InterPro" id="IPR029063">
    <property type="entry name" value="SAM-dependent_MTases_sf"/>
</dbReference>
<dbReference type="GO" id="GO:0003723">
    <property type="term" value="F:RNA binding"/>
    <property type="evidence" value="ECO:0007669"/>
    <property type="project" value="UniProtKB-UniRule"/>
</dbReference>
<keyword evidence="3 6" id="KW-0489">Methyltransferase</keyword>
<evidence type="ECO:0000256" key="3">
    <source>
        <dbReference type="ARBA" id="ARBA00022603"/>
    </source>
</evidence>
<dbReference type="InterPro" id="IPR053943">
    <property type="entry name" value="RlmKL-like_Mtase_CS"/>
</dbReference>
<dbReference type="InterPro" id="IPR054170">
    <property type="entry name" value="RlmL_1st"/>
</dbReference>
<organism evidence="8 9">
    <name type="scientific">Kushneria phosphatilytica</name>
    <dbReference type="NCBI Taxonomy" id="657387"/>
    <lineage>
        <taxon>Bacteria</taxon>
        <taxon>Pseudomonadati</taxon>
        <taxon>Pseudomonadota</taxon>
        <taxon>Gammaproteobacteria</taxon>
        <taxon>Oceanospirillales</taxon>
        <taxon>Halomonadaceae</taxon>
        <taxon>Kushneria</taxon>
    </lineage>
</organism>
<dbReference type="Pfam" id="PF22020">
    <property type="entry name" value="RlmL_1st"/>
    <property type="match status" value="1"/>
</dbReference>
<dbReference type="PROSITE" id="PS51165">
    <property type="entry name" value="THUMP"/>
    <property type="match status" value="1"/>
</dbReference>
<dbReference type="EMBL" id="CP043420">
    <property type="protein sequence ID" value="QEL11587.1"/>
    <property type="molecule type" value="Genomic_DNA"/>
</dbReference>
<evidence type="ECO:0000313" key="8">
    <source>
        <dbReference type="EMBL" id="QEL11587.1"/>
    </source>
</evidence>
<evidence type="ECO:0000256" key="4">
    <source>
        <dbReference type="ARBA" id="ARBA00022679"/>
    </source>
</evidence>
<dbReference type="EC" id="2.1.1.264" evidence="6"/>
<dbReference type="Gene3D" id="3.30.750.80">
    <property type="entry name" value="RNA methyltransferase domain (HRMD) like"/>
    <property type="match status" value="1"/>
</dbReference>
<evidence type="ECO:0000256" key="2">
    <source>
        <dbReference type="ARBA" id="ARBA00022552"/>
    </source>
</evidence>
<keyword evidence="9" id="KW-1185">Reference proteome</keyword>
<dbReference type="PROSITE" id="PS01261">
    <property type="entry name" value="UPF0020"/>
    <property type="match status" value="1"/>
</dbReference>
<dbReference type="InterPro" id="IPR000241">
    <property type="entry name" value="RlmKL-like_Mtase"/>
</dbReference>
<dbReference type="SMART" id="SM00981">
    <property type="entry name" value="THUMP"/>
    <property type="match status" value="1"/>
</dbReference>
<feature type="region of interest" description="Disordered" evidence="7">
    <location>
        <begin position="402"/>
        <end position="428"/>
    </location>
</feature>
<dbReference type="CDD" id="cd11715">
    <property type="entry name" value="THUMP_AdoMetMT"/>
    <property type="match status" value="1"/>
</dbReference>
<dbReference type="AlphaFoldDB" id="A0A1S1NU92"/>
<dbReference type="GO" id="GO:0070043">
    <property type="term" value="F:rRNA (guanine-N7-)-methyltransferase activity"/>
    <property type="evidence" value="ECO:0007669"/>
    <property type="project" value="UniProtKB-UniRule"/>
</dbReference>
<feature type="compositionally biased region" description="Basic and acidic residues" evidence="7">
    <location>
        <begin position="402"/>
        <end position="415"/>
    </location>
</feature>
<accession>A0A1S1NU92</accession>
<comment type="catalytic activity">
    <reaction evidence="6">
        <text>guanosine(2069) in 23S rRNA + S-adenosyl-L-methionine = N(2)-methylguanosine(2069) in 23S rRNA + S-adenosyl-L-homocysteine + H(+)</text>
        <dbReference type="Rhea" id="RHEA:43772"/>
        <dbReference type="Rhea" id="RHEA-COMP:10688"/>
        <dbReference type="Rhea" id="RHEA-COMP:10689"/>
        <dbReference type="ChEBI" id="CHEBI:15378"/>
        <dbReference type="ChEBI" id="CHEBI:57856"/>
        <dbReference type="ChEBI" id="CHEBI:59789"/>
        <dbReference type="ChEBI" id="CHEBI:74269"/>
        <dbReference type="ChEBI" id="CHEBI:74481"/>
        <dbReference type="EC" id="2.1.1.264"/>
    </reaction>
</comment>
<keyword evidence="1 6" id="KW-0963">Cytoplasm</keyword>
<keyword evidence="5 6" id="KW-0949">S-adenosyl-L-methionine</keyword>